<keyword evidence="2" id="KW-0813">Transport</keyword>
<name>A0A8J3KT34_9ACTN</name>
<feature type="transmembrane region" description="Helical" evidence="9">
    <location>
        <begin position="87"/>
        <end position="106"/>
    </location>
</feature>
<feature type="transmembrane region" description="Helical" evidence="9">
    <location>
        <begin position="391"/>
        <end position="414"/>
    </location>
</feature>
<keyword evidence="7" id="KW-0175">Coiled coil</keyword>
<feature type="transmembrane region" description="Helical" evidence="9">
    <location>
        <begin position="53"/>
        <end position="75"/>
    </location>
</feature>
<evidence type="ECO:0000256" key="4">
    <source>
        <dbReference type="ARBA" id="ARBA00022692"/>
    </source>
</evidence>
<dbReference type="AlphaFoldDB" id="A0A8J3KT34"/>
<feature type="transmembrane region" description="Helical" evidence="9">
    <location>
        <begin position="25"/>
        <end position="47"/>
    </location>
</feature>
<feature type="compositionally biased region" description="Basic and acidic residues" evidence="8">
    <location>
        <begin position="247"/>
        <end position="273"/>
    </location>
</feature>
<dbReference type="EMBL" id="BONI01000042">
    <property type="protein sequence ID" value="GIG08108.1"/>
    <property type="molecule type" value="Genomic_DNA"/>
</dbReference>
<keyword evidence="11" id="KW-1185">Reference proteome</keyword>
<feature type="coiled-coil region" evidence="7">
    <location>
        <begin position="644"/>
        <end position="678"/>
    </location>
</feature>
<dbReference type="PANTHER" id="PTHR23513">
    <property type="entry name" value="INTEGRAL MEMBRANE EFFLUX PROTEIN-RELATED"/>
    <property type="match status" value="1"/>
</dbReference>
<dbReference type="GO" id="GO:0022857">
    <property type="term" value="F:transmembrane transporter activity"/>
    <property type="evidence" value="ECO:0007669"/>
    <property type="project" value="InterPro"/>
</dbReference>
<evidence type="ECO:0000256" key="9">
    <source>
        <dbReference type="SAM" id="Phobius"/>
    </source>
</evidence>
<keyword evidence="4 9" id="KW-0812">Transmembrane</keyword>
<evidence type="ECO:0000256" key="8">
    <source>
        <dbReference type="SAM" id="MobiDB-lite"/>
    </source>
</evidence>
<evidence type="ECO:0000256" key="7">
    <source>
        <dbReference type="SAM" id="Coils"/>
    </source>
</evidence>
<feature type="transmembrane region" description="Helical" evidence="9">
    <location>
        <begin position="190"/>
        <end position="210"/>
    </location>
</feature>
<feature type="transmembrane region" description="Helical" evidence="9">
    <location>
        <begin position="118"/>
        <end position="137"/>
    </location>
</feature>
<feature type="region of interest" description="Disordered" evidence="8">
    <location>
        <begin position="215"/>
        <end position="365"/>
    </location>
</feature>
<feature type="transmembrane region" description="Helical" evidence="9">
    <location>
        <begin position="453"/>
        <end position="472"/>
    </location>
</feature>
<dbReference type="InterPro" id="IPR011701">
    <property type="entry name" value="MFS"/>
</dbReference>
<dbReference type="Gene3D" id="1.20.1250.20">
    <property type="entry name" value="MFS general substrate transporter like domains"/>
    <property type="match status" value="2"/>
</dbReference>
<dbReference type="GO" id="GO:0005886">
    <property type="term" value="C:plasma membrane"/>
    <property type="evidence" value="ECO:0007669"/>
    <property type="project" value="UniProtKB-SubCell"/>
</dbReference>
<accession>A0A8J3KT34</accession>
<keyword evidence="5 9" id="KW-1133">Transmembrane helix</keyword>
<feature type="transmembrane region" description="Helical" evidence="9">
    <location>
        <begin position="478"/>
        <end position="501"/>
    </location>
</feature>
<evidence type="ECO:0000256" key="5">
    <source>
        <dbReference type="ARBA" id="ARBA00022989"/>
    </source>
</evidence>
<dbReference type="Proteomes" id="UP000630887">
    <property type="component" value="Unassembled WGS sequence"/>
</dbReference>
<dbReference type="PANTHER" id="PTHR23513:SF9">
    <property type="entry name" value="ENTEROBACTIN EXPORTER ENTS"/>
    <property type="match status" value="1"/>
</dbReference>
<dbReference type="SUPFAM" id="SSF103473">
    <property type="entry name" value="MFS general substrate transporter"/>
    <property type="match status" value="1"/>
</dbReference>
<evidence type="ECO:0000256" key="3">
    <source>
        <dbReference type="ARBA" id="ARBA00022475"/>
    </source>
</evidence>
<sequence length="693" mass="70229">MTIHAAPVVGDPAPEQAEQAAGLPVLAAAAVSTLATRMSLLVVPWLLLAGDAGWQAVGLVSAAQVLAYLLAGPLAVALADRLRPMRLAVSADLLSAPALAGIAYFALPDSALAARSGLPGAVGLGVLAALAGALRSIGDRARDAVRRDVTDDGARPPRSGLVRALQVLAVLAGGAAAGVLAVRLGPAGVLWLDAVLCLLGAAMLVQAVTVRPRPDAATPQSEVLSGEVLPAEAGSTAGDAKGSASPRSDDERRATDRDTAGTDYERRATDRDAGAVAETAAEGRVSAAAQVVGDPPLNGRVAAPPRDGASAGTADRAHDAPAATDDLADDHPAAAAERTGDGPVTRGRHAAEEVGPAGDGRQALPIARTQARDLRRSAMAELRADGLVRRLAAVLFVTNLLVQAGAVLLVAAWVEHVLREPGLLGLVGGAFALGAVTGSVVLTGLTRTPSRHLVLALAFLAGGGAAAVVGGLPPVQLIVAVVAAVCGATMSSVTPPLGMLLSQRVPVPVRSRVGAFAAGVAHLGVPLGTAAAAWALPRLDLRWALAAAAGAYLVALLAPVFAYRTWRQLSAGAPAVLTGAARLPARLSVTLAYANGQWLVEVRKGRALLGSRHLVKSAEALNMLALLDVPGVRRSVEEALTVDQTEAARQAERMRSELAELEAKLAGLSEMAELSEVRLPVQQTPNNKAASHG</sequence>
<gene>
    <name evidence="10" type="ORF">Cco03nite_48080</name>
</gene>
<evidence type="ECO:0000256" key="2">
    <source>
        <dbReference type="ARBA" id="ARBA00022448"/>
    </source>
</evidence>
<dbReference type="Pfam" id="PF07690">
    <property type="entry name" value="MFS_1"/>
    <property type="match status" value="1"/>
</dbReference>
<evidence type="ECO:0008006" key="12">
    <source>
        <dbReference type="Google" id="ProtNLM"/>
    </source>
</evidence>
<protein>
    <recommendedName>
        <fullName evidence="12">MFS transporter</fullName>
    </recommendedName>
</protein>
<comment type="subcellular location">
    <subcellularLocation>
        <location evidence="1">Cell inner membrane</location>
        <topology evidence="1">Multi-pass membrane protein</topology>
    </subcellularLocation>
</comment>
<organism evidence="10 11">
    <name type="scientific">Catellatospora coxensis</name>
    <dbReference type="NCBI Taxonomy" id="310354"/>
    <lineage>
        <taxon>Bacteria</taxon>
        <taxon>Bacillati</taxon>
        <taxon>Actinomycetota</taxon>
        <taxon>Actinomycetes</taxon>
        <taxon>Micromonosporales</taxon>
        <taxon>Micromonosporaceae</taxon>
        <taxon>Catellatospora</taxon>
    </lineage>
</organism>
<reference evidence="10 11" key="1">
    <citation type="submission" date="2021-01" db="EMBL/GenBank/DDBJ databases">
        <title>Whole genome shotgun sequence of Catellatospora coxensis NBRC 107359.</title>
        <authorList>
            <person name="Komaki H."/>
            <person name="Tamura T."/>
        </authorList>
    </citation>
    <scope>NUCLEOTIDE SEQUENCE [LARGE SCALE GENOMIC DNA]</scope>
    <source>
        <strain evidence="10 11">NBRC 107359</strain>
    </source>
</reference>
<feature type="transmembrane region" description="Helical" evidence="9">
    <location>
        <begin position="543"/>
        <end position="563"/>
    </location>
</feature>
<proteinExistence type="predicted"/>
<evidence type="ECO:0000256" key="1">
    <source>
        <dbReference type="ARBA" id="ARBA00004429"/>
    </source>
</evidence>
<keyword evidence="6 9" id="KW-0472">Membrane</keyword>
<dbReference type="InterPro" id="IPR036259">
    <property type="entry name" value="MFS_trans_sf"/>
</dbReference>
<evidence type="ECO:0000256" key="6">
    <source>
        <dbReference type="ARBA" id="ARBA00023136"/>
    </source>
</evidence>
<keyword evidence="3" id="KW-1003">Cell membrane</keyword>
<evidence type="ECO:0000313" key="10">
    <source>
        <dbReference type="EMBL" id="GIG08108.1"/>
    </source>
</evidence>
<feature type="transmembrane region" description="Helical" evidence="9">
    <location>
        <begin position="164"/>
        <end position="184"/>
    </location>
</feature>
<feature type="transmembrane region" description="Helical" evidence="9">
    <location>
        <begin position="513"/>
        <end position="537"/>
    </location>
</feature>
<feature type="transmembrane region" description="Helical" evidence="9">
    <location>
        <begin position="426"/>
        <end position="446"/>
    </location>
</feature>
<dbReference type="RefSeq" id="WP_203694421.1">
    <property type="nucleotide sequence ID" value="NZ_BAAALC010000042.1"/>
</dbReference>
<comment type="caution">
    <text evidence="10">The sequence shown here is derived from an EMBL/GenBank/DDBJ whole genome shotgun (WGS) entry which is preliminary data.</text>
</comment>
<evidence type="ECO:0000313" key="11">
    <source>
        <dbReference type="Proteomes" id="UP000630887"/>
    </source>
</evidence>